<dbReference type="GO" id="GO:0042734">
    <property type="term" value="C:presynaptic membrane"/>
    <property type="evidence" value="ECO:0007669"/>
    <property type="project" value="TreeGrafter"/>
</dbReference>
<dbReference type="PROSITE" id="PS50106">
    <property type="entry name" value="PDZ"/>
    <property type="match status" value="1"/>
</dbReference>
<dbReference type="InterPro" id="IPR036034">
    <property type="entry name" value="PDZ_sf"/>
</dbReference>
<feature type="compositionally biased region" description="Polar residues" evidence="3">
    <location>
        <begin position="781"/>
        <end position="792"/>
    </location>
</feature>
<feature type="compositionally biased region" description="Basic residues" evidence="3">
    <location>
        <begin position="599"/>
        <end position="613"/>
    </location>
</feature>
<feature type="domain" description="PDZ" evidence="5">
    <location>
        <begin position="44"/>
        <end position="130"/>
    </location>
</feature>
<dbReference type="PANTHER" id="PTHR12157:SF21">
    <property type="entry name" value="RAB3 INTERACTING MOLECULE, ISOFORM F"/>
    <property type="match status" value="1"/>
</dbReference>
<evidence type="ECO:0000256" key="2">
    <source>
        <dbReference type="ARBA" id="ARBA00034103"/>
    </source>
</evidence>
<dbReference type="SUPFAM" id="SSF49562">
    <property type="entry name" value="C2 domain (Calcium/lipid-binding domain, CaLB)"/>
    <property type="match status" value="1"/>
</dbReference>
<feature type="domain" description="C2" evidence="4">
    <location>
        <begin position="216"/>
        <end position="341"/>
    </location>
</feature>
<dbReference type="SMART" id="SM00239">
    <property type="entry name" value="C2"/>
    <property type="match status" value="1"/>
</dbReference>
<dbReference type="InterPro" id="IPR001478">
    <property type="entry name" value="PDZ"/>
</dbReference>
<evidence type="ECO:0000313" key="7">
    <source>
        <dbReference type="Proteomes" id="UP001219518"/>
    </source>
</evidence>
<protein>
    <submittedName>
        <fullName evidence="6">Regulating synaptic membrane exocytosis protein 2</fullName>
    </submittedName>
</protein>
<dbReference type="Gene3D" id="2.30.42.10">
    <property type="match status" value="1"/>
</dbReference>
<dbReference type="CDD" id="cd06714">
    <property type="entry name" value="PDZ_RIM-like"/>
    <property type="match status" value="1"/>
</dbReference>
<dbReference type="PROSITE" id="PS50004">
    <property type="entry name" value="C2"/>
    <property type="match status" value="1"/>
</dbReference>
<feature type="compositionally biased region" description="Polar residues" evidence="3">
    <location>
        <begin position="617"/>
        <end position="634"/>
    </location>
</feature>
<reference evidence="6" key="1">
    <citation type="submission" date="2021-07" db="EMBL/GenBank/DDBJ databases">
        <authorList>
            <person name="Catto M.A."/>
            <person name="Jacobson A."/>
            <person name="Kennedy G."/>
            <person name="Labadie P."/>
            <person name="Hunt B.G."/>
            <person name="Srinivasan R."/>
        </authorList>
    </citation>
    <scope>NUCLEOTIDE SEQUENCE</scope>
    <source>
        <strain evidence="6">PL_HMW_Pooled</strain>
        <tissue evidence="6">Head</tissue>
    </source>
</reference>
<dbReference type="GO" id="GO:0048791">
    <property type="term" value="P:calcium ion-regulated exocytosis of neurotransmitter"/>
    <property type="evidence" value="ECO:0007669"/>
    <property type="project" value="TreeGrafter"/>
</dbReference>
<evidence type="ECO:0000259" key="4">
    <source>
        <dbReference type="PROSITE" id="PS50004"/>
    </source>
</evidence>
<organism evidence="6 7">
    <name type="scientific">Frankliniella fusca</name>
    <dbReference type="NCBI Taxonomy" id="407009"/>
    <lineage>
        <taxon>Eukaryota</taxon>
        <taxon>Metazoa</taxon>
        <taxon>Ecdysozoa</taxon>
        <taxon>Arthropoda</taxon>
        <taxon>Hexapoda</taxon>
        <taxon>Insecta</taxon>
        <taxon>Pterygota</taxon>
        <taxon>Neoptera</taxon>
        <taxon>Paraneoptera</taxon>
        <taxon>Thysanoptera</taxon>
        <taxon>Terebrantia</taxon>
        <taxon>Thripoidea</taxon>
        <taxon>Thripidae</taxon>
        <taxon>Frankliniella</taxon>
    </lineage>
</organism>
<dbReference type="Pfam" id="PF00168">
    <property type="entry name" value="C2"/>
    <property type="match status" value="1"/>
</dbReference>
<feature type="region of interest" description="Disordered" evidence="3">
    <location>
        <begin position="190"/>
        <end position="213"/>
    </location>
</feature>
<proteinExistence type="predicted"/>
<feature type="compositionally biased region" description="Polar residues" evidence="3">
    <location>
        <begin position="733"/>
        <end position="760"/>
    </location>
</feature>
<dbReference type="AlphaFoldDB" id="A0AAE1I3Q4"/>
<comment type="subcellular location">
    <subcellularLocation>
        <location evidence="2">Synapse</location>
    </subcellularLocation>
</comment>
<dbReference type="Pfam" id="PF00595">
    <property type="entry name" value="PDZ"/>
    <property type="match status" value="1"/>
</dbReference>
<feature type="region of interest" description="Disordered" evidence="3">
    <location>
        <begin position="670"/>
        <end position="803"/>
    </location>
</feature>
<gene>
    <name evidence="6" type="ORF">KUF71_012635</name>
</gene>
<accession>A0AAE1I3Q4</accession>
<dbReference type="EMBL" id="JAHWGI010001436">
    <property type="protein sequence ID" value="KAK3932458.1"/>
    <property type="molecule type" value="Genomic_DNA"/>
</dbReference>
<feature type="region of interest" description="Disordered" evidence="3">
    <location>
        <begin position="593"/>
        <end position="634"/>
    </location>
</feature>
<dbReference type="InterPro" id="IPR039032">
    <property type="entry name" value="Rim-like"/>
</dbReference>
<evidence type="ECO:0000259" key="5">
    <source>
        <dbReference type="PROSITE" id="PS50106"/>
    </source>
</evidence>
<feature type="compositionally biased region" description="Polar residues" evidence="3">
    <location>
        <begin position="707"/>
        <end position="721"/>
    </location>
</feature>
<dbReference type="Gene3D" id="2.60.40.150">
    <property type="entry name" value="C2 domain"/>
    <property type="match status" value="1"/>
</dbReference>
<keyword evidence="1" id="KW-0770">Synapse</keyword>
<dbReference type="GO" id="GO:0031267">
    <property type="term" value="F:small GTPase binding"/>
    <property type="evidence" value="ECO:0007669"/>
    <property type="project" value="InterPro"/>
</dbReference>
<dbReference type="InterPro" id="IPR000008">
    <property type="entry name" value="C2_dom"/>
</dbReference>
<dbReference type="CDD" id="cd04031">
    <property type="entry name" value="C2A_RIM1alpha"/>
    <property type="match status" value="1"/>
</dbReference>
<dbReference type="GO" id="GO:0042391">
    <property type="term" value="P:regulation of membrane potential"/>
    <property type="evidence" value="ECO:0007669"/>
    <property type="project" value="TreeGrafter"/>
</dbReference>
<dbReference type="GO" id="GO:0048788">
    <property type="term" value="C:cytoskeleton of presynaptic active zone"/>
    <property type="evidence" value="ECO:0007669"/>
    <property type="project" value="TreeGrafter"/>
</dbReference>
<evidence type="ECO:0000256" key="1">
    <source>
        <dbReference type="ARBA" id="ARBA00023018"/>
    </source>
</evidence>
<reference evidence="6" key="2">
    <citation type="journal article" date="2023" name="BMC Genomics">
        <title>Pest status, molecular evolution, and epigenetic factors derived from the genome assembly of Frankliniella fusca, a thysanopteran phytovirus vector.</title>
        <authorList>
            <person name="Catto M.A."/>
            <person name="Labadie P.E."/>
            <person name="Jacobson A.L."/>
            <person name="Kennedy G.G."/>
            <person name="Srinivasan R."/>
            <person name="Hunt B.G."/>
        </authorList>
    </citation>
    <scope>NUCLEOTIDE SEQUENCE</scope>
    <source>
        <strain evidence="6">PL_HMW_Pooled</strain>
    </source>
</reference>
<dbReference type="GO" id="GO:0044325">
    <property type="term" value="F:transmembrane transporter binding"/>
    <property type="evidence" value="ECO:0007669"/>
    <property type="project" value="TreeGrafter"/>
</dbReference>
<dbReference type="FunFam" id="2.60.40.150:FF:000003">
    <property type="entry name" value="Regulating synaptic membrane exocytosis protein 2"/>
    <property type="match status" value="1"/>
</dbReference>
<feature type="compositionally biased region" description="Basic and acidic residues" evidence="3">
    <location>
        <begin position="484"/>
        <end position="502"/>
    </location>
</feature>
<comment type="caution">
    <text evidence="6">The sequence shown here is derived from an EMBL/GenBank/DDBJ whole genome shotgun (WGS) entry which is preliminary data.</text>
</comment>
<feature type="region of interest" description="Disordered" evidence="3">
    <location>
        <begin position="132"/>
        <end position="160"/>
    </location>
</feature>
<name>A0AAE1I3Q4_9NEOP</name>
<feature type="compositionally biased region" description="Gly residues" evidence="3">
    <location>
        <begin position="138"/>
        <end position="157"/>
    </location>
</feature>
<evidence type="ECO:0000256" key="3">
    <source>
        <dbReference type="SAM" id="MobiDB-lite"/>
    </source>
</evidence>
<dbReference type="InterPro" id="IPR035892">
    <property type="entry name" value="C2_domain_sf"/>
</dbReference>
<feature type="region of interest" description="Disordered" evidence="3">
    <location>
        <begin position="347"/>
        <end position="546"/>
    </location>
</feature>
<dbReference type="GO" id="GO:0048167">
    <property type="term" value="P:regulation of synaptic plasticity"/>
    <property type="evidence" value="ECO:0007669"/>
    <property type="project" value="TreeGrafter"/>
</dbReference>
<dbReference type="GO" id="GO:0050806">
    <property type="term" value="P:positive regulation of synaptic transmission"/>
    <property type="evidence" value="ECO:0007669"/>
    <property type="project" value="TreeGrafter"/>
</dbReference>
<feature type="compositionally biased region" description="Basic residues" evidence="3">
    <location>
        <begin position="347"/>
        <end position="356"/>
    </location>
</feature>
<dbReference type="SUPFAM" id="SSF50156">
    <property type="entry name" value="PDZ domain-like"/>
    <property type="match status" value="1"/>
</dbReference>
<dbReference type="PANTHER" id="PTHR12157">
    <property type="entry name" value="REGULATING SYNAPTIC MEMBRANE EXOCYTOSIS PROTEIN"/>
    <property type="match status" value="1"/>
</dbReference>
<feature type="compositionally biased region" description="Low complexity" evidence="3">
    <location>
        <begin position="516"/>
        <end position="529"/>
    </location>
</feature>
<dbReference type="SMART" id="SM00228">
    <property type="entry name" value="PDZ"/>
    <property type="match status" value="1"/>
</dbReference>
<dbReference type="Proteomes" id="UP001219518">
    <property type="component" value="Unassembled WGS sequence"/>
</dbReference>
<sequence length="803" mass="86755">MLDEKIKKFLAHPHSWQTSADGTSLIGHMILRKCIREPQGSGGSSSGSSTTSSILGLKVTGGKLLPGGHIGAVIERVKKGSIADLEGQLKPGDEVLEWNGRVLQGLSHQEVYDIIAESKQEPQVELMVCRTGPSGVPPTGGGGPGGGGGPPGSGRGSAMGRSLPAAAHFRAPPVHKDVYDARRDNPAVLVTSPGSPDLHGQRTAPRPPLSKANANVGGKMQVKLWFDTGALQLQVTIVCAAGLLPRRNGEPRNPYAKMYLLPDRSDNSKRRTQTLAQTNDPRWNQTFVYSSVKRSDLKLRVVEITVWDYMPHRTNDFLGEVLVELSVAALDASPEWFYLSGHAAGHGGHHSHHALHAHPLSPTDHLSPPGPPSTTSRLSDSDTSECDLDDGRERRVADGASISSVGSSTSPPPDLSLDRMGSARRSRRDMSPQGRKRAEHMARDKPVSYQPPRVAVAQLGPRSHSAAPADSLMHSRSRSKSPRRSSDHHVDPRSLSPPEDRGGMGVGGHGYIPRFSRSATATPTTSPRRQLPQIPPAVQNTFRERDRLARDRLDRDRLDRDRLDRDRLDRDRLETDRLDRERIDLDRGSTLDADDRIHMPRHSARHRGSQRGHHSADWSQQYTGLSDSDLSTSWGTTSTYRINRRHRSPDKDIVVGDFGDSDIESVVSVTSSAFSTQSERPRGSRGISGSEFGGSSAGTMTRGGRQGSQRGAFTRSLSNTDVPPETEERDGRPSSSPVDQIQSYNDGSLSDTALGTQHNMGGSRRVKMAGGTTGKMATSMGKKSSSTSQLSATGERLGGNATA</sequence>
<keyword evidence="7" id="KW-1185">Reference proteome</keyword>
<evidence type="ECO:0000313" key="6">
    <source>
        <dbReference type="EMBL" id="KAK3932458.1"/>
    </source>
</evidence>